<dbReference type="PRINTS" id="PR00455">
    <property type="entry name" value="HTHTETR"/>
</dbReference>
<reference evidence="6 7" key="1">
    <citation type="submission" date="2021-07" db="EMBL/GenBank/DDBJ databases">
        <authorList>
            <person name="So Y."/>
        </authorList>
    </citation>
    <scope>NUCLEOTIDE SEQUENCE [LARGE SCALE GENOMIC DNA]</scope>
    <source>
        <strain evidence="6 7">HJA6</strain>
    </source>
</reference>
<protein>
    <submittedName>
        <fullName evidence="6">TetR/AcrR family transcriptional regulator</fullName>
    </submittedName>
</protein>
<evidence type="ECO:0000313" key="6">
    <source>
        <dbReference type="EMBL" id="MBW6399000.1"/>
    </source>
</evidence>
<dbReference type="Pfam" id="PF14246">
    <property type="entry name" value="TetR_C_7"/>
    <property type="match status" value="1"/>
</dbReference>
<keyword evidence="1" id="KW-0805">Transcription regulation</keyword>
<dbReference type="PANTHER" id="PTHR30055:SF234">
    <property type="entry name" value="HTH-TYPE TRANSCRIPTIONAL REGULATOR BETI"/>
    <property type="match status" value="1"/>
</dbReference>
<dbReference type="Pfam" id="PF00440">
    <property type="entry name" value="TetR_N"/>
    <property type="match status" value="1"/>
</dbReference>
<keyword evidence="3" id="KW-0804">Transcription</keyword>
<evidence type="ECO:0000259" key="5">
    <source>
        <dbReference type="PROSITE" id="PS50977"/>
    </source>
</evidence>
<comment type="caution">
    <text evidence="6">The sequence shown here is derived from an EMBL/GenBank/DDBJ whole genome shotgun (WGS) entry which is preliminary data.</text>
</comment>
<dbReference type="EMBL" id="JAHYBZ010000004">
    <property type="protein sequence ID" value="MBW6399000.1"/>
    <property type="molecule type" value="Genomic_DNA"/>
</dbReference>
<evidence type="ECO:0000256" key="4">
    <source>
        <dbReference type="PROSITE-ProRule" id="PRU00335"/>
    </source>
</evidence>
<dbReference type="InterPro" id="IPR001647">
    <property type="entry name" value="HTH_TetR"/>
</dbReference>
<evidence type="ECO:0000313" key="7">
    <source>
        <dbReference type="Proteomes" id="UP001196565"/>
    </source>
</evidence>
<dbReference type="RefSeq" id="WP_219763590.1">
    <property type="nucleotide sequence ID" value="NZ_JAHYBZ010000004.1"/>
</dbReference>
<dbReference type="SUPFAM" id="SSF46689">
    <property type="entry name" value="Homeodomain-like"/>
    <property type="match status" value="1"/>
</dbReference>
<dbReference type="Gene3D" id="1.10.357.10">
    <property type="entry name" value="Tetracycline Repressor, domain 2"/>
    <property type="match status" value="1"/>
</dbReference>
<keyword evidence="2 4" id="KW-0238">DNA-binding</keyword>
<dbReference type="PROSITE" id="PS50977">
    <property type="entry name" value="HTH_TETR_2"/>
    <property type="match status" value="1"/>
</dbReference>
<feature type="domain" description="HTH tetR-type" evidence="5">
    <location>
        <begin position="10"/>
        <end position="70"/>
    </location>
</feature>
<evidence type="ECO:0000256" key="3">
    <source>
        <dbReference type="ARBA" id="ARBA00023163"/>
    </source>
</evidence>
<dbReference type="SUPFAM" id="SSF48498">
    <property type="entry name" value="Tetracyclin repressor-like, C-terminal domain"/>
    <property type="match status" value="1"/>
</dbReference>
<dbReference type="InterPro" id="IPR039536">
    <property type="entry name" value="TetR_C_Proteobacteria"/>
</dbReference>
<keyword evidence="7" id="KW-1185">Reference proteome</keyword>
<dbReference type="InterPro" id="IPR050109">
    <property type="entry name" value="HTH-type_TetR-like_transc_reg"/>
</dbReference>
<feature type="DNA-binding region" description="H-T-H motif" evidence="4">
    <location>
        <begin position="33"/>
        <end position="52"/>
    </location>
</feature>
<evidence type="ECO:0000256" key="1">
    <source>
        <dbReference type="ARBA" id="ARBA00023015"/>
    </source>
</evidence>
<evidence type="ECO:0000256" key="2">
    <source>
        <dbReference type="ARBA" id="ARBA00023125"/>
    </source>
</evidence>
<gene>
    <name evidence="6" type="ORF">KPL78_14135</name>
</gene>
<name>A0ABS7AA85_9PROT</name>
<sequence>MTPPARRRKETRPAEVLDAALDTFRARGFAATRMEDIAARAGISKGTIYLYFPSKEAVFEALVRANIVPVIERLQVAMAEATGPATDRLRLLARTFAMVSADPRLVAIPRLVLAEAGNFPDMARFYRQEVVGRGLTLVTGILEHGVQAGEFRTLDAALAARLFLAPMVLGALWRATFAPIEDSPLPTEDLLALHLDLFLRAIAAESPP</sequence>
<accession>A0ABS7AA85</accession>
<dbReference type="InterPro" id="IPR009057">
    <property type="entry name" value="Homeodomain-like_sf"/>
</dbReference>
<dbReference type="PANTHER" id="PTHR30055">
    <property type="entry name" value="HTH-TYPE TRANSCRIPTIONAL REGULATOR RUTR"/>
    <property type="match status" value="1"/>
</dbReference>
<proteinExistence type="predicted"/>
<dbReference type="Proteomes" id="UP001196565">
    <property type="component" value="Unassembled WGS sequence"/>
</dbReference>
<dbReference type="InterPro" id="IPR036271">
    <property type="entry name" value="Tet_transcr_reg_TetR-rel_C_sf"/>
</dbReference>
<organism evidence="6 7">
    <name type="scientific">Roseomonas alba</name>
    <dbReference type="NCBI Taxonomy" id="2846776"/>
    <lineage>
        <taxon>Bacteria</taxon>
        <taxon>Pseudomonadati</taxon>
        <taxon>Pseudomonadota</taxon>
        <taxon>Alphaproteobacteria</taxon>
        <taxon>Acetobacterales</taxon>
        <taxon>Roseomonadaceae</taxon>
        <taxon>Roseomonas</taxon>
    </lineage>
</organism>